<keyword evidence="3 5" id="KW-1133">Transmembrane helix</keyword>
<protein>
    <recommendedName>
        <fullName evidence="8">DoxX family protein</fullName>
    </recommendedName>
</protein>
<evidence type="ECO:0008006" key="8">
    <source>
        <dbReference type="Google" id="ProtNLM"/>
    </source>
</evidence>
<dbReference type="AlphaFoldDB" id="A0A098Y508"/>
<evidence type="ECO:0000256" key="4">
    <source>
        <dbReference type="ARBA" id="ARBA00023136"/>
    </source>
</evidence>
<keyword evidence="2 5" id="KW-0812">Transmembrane</keyword>
<gene>
    <name evidence="6" type="ORF">IN07_14245</name>
</gene>
<organism evidence="6 7">
    <name type="scientific">Modestobacter caceresii</name>
    <dbReference type="NCBI Taxonomy" id="1522368"/>
    <lineage>
        <taxon>Bacteria</taxon>
        <taxon>Bacillati</taxon>
        <taxon>Actinomycetota</taxon>
        <taxon>Actinomycetes</taxon>
        <taxon>Geodermatophilales</taxon>
        <taxon>Geodermatophilaceae</taxon>
        <taxon>Modestobacter</taxon>
    </lineage>
</organism>
<dbReference type="Pfam" id="PF13564">
    <property type="entry name" value="DoxX_2"/>
    <property type="match status" value="1"/>
</dbReference>
<sequence>MTTTGTRRRPGSTIGTVAHWTVRIGLVAVFAAAGLAKLGGDATMVELFDDIGAGQGLRSLVGSLELAGAVGLLVPRLARTAAVCLALLMVGATVTNVAVLHTSPLLTVVLGLAAAGLAWVWPGQRGQR</sequence>
<proteinExistence type="predicted"/>
<comment type="caution">
    <text evidence="6">The sequence shown here is derived from an EMBL/GenBank/DDBJ whole genome shotgun (WGS) entry which is preliminary data.</text>
</comment>
<dbReference type="OrthoDB" id="3576439at2"/>
<evidence type="ECO:0000256" key="5">
    <source>
        <dbReference type="SAM" id="Phobius"/>
    </source>
</evidence>
<feature type="transmembrane region" description="Helical" evidence="5">
    <location>
        <begin position="56"/>
        <end position="74"/>
    </location>
</feature>
<feature type="transmembrane region" description="Helical" evidence="5">
    <location>
        <begin position="105"/>
        <end position="122"/>
    </location>
</feature>
<evidence type="ECO:0000313" key="7">
    <source>
        <dbReference type="Proteomes" id="UP000029713"/>
    </source>
</evidence>
<keyword evidence="7" id="KW-1185">Reference proteome</keyword>
<name>A0A098Y508_9ACTN</name>
<dbReference type="EMBL" id="JPMX01000062">
    <property type="protein sequence ID" value="KGH45943.1"/>
    <property type="molecule type" value="Genomic_DNA"/>
</dbReference>
<dbReference type="InterPro" id="IPR032808">
    <property type="entry name" value="DoxX"/>
</dbReference>
<feature type="transmembrane region" description="Helical" evidence="5">
    <location>
        <begin position="81"/>
        <end position="99"/>
    </location>
</feature>
<comment type="subcellular location">
    <subcellularLocation>
        <location evidence="1">Membrane</location>
        <topology evidence="1">Multi-pass membrane protein</topology>
    </subcellularLocation>
</comment>
<dbReference type="STRING" id="1522368.IN07_14245"/>
<feature type="transmembrane region" description="Helical" evidence="5">
    <location>
        <begin position="12"/>
        <end position="36"/>
    </location>
</feature>
<evidence type="ECO:0000313" key="6">
    <source>
        <dbReference type="EMBL" id="KGH45943.1"/>
    </source>
</evidence>
<evidence type="ECO:0000256" key="1">
    <source>
        <dbReference type="ARBA" id="ARBA00004141"/>
    </source>
</evidence>
<dbReference type="Proteomes" id="UP000029713">
    <property type="component" value="Unassembled WGS sequence"/>
</dbReference>
<evidence type="ECO:0000256" key="3">
    <source>
        <dbReference type="ARBA" id="ARBA00022989"/>
    </source>
</evidence>
<dbReference type="GO" id="GO:0016020">
    <property type="term" value="C:membrane"/>
    <property type="evidence" value="ECO:0007669"/>
    <property type="project" value="UniProtKB-SubCell"/>
</dbReference>
<reference evidence="6 7" key="1">
    <citation type="submission" date="2014-07" db="EMBL/GenBank/DDBJ databases">
        <title>Biosystematic studies on Modestobacter strains isolated from extreme hyper-arid desert soil and from historic building.</title>
        <authorList>
            <person name="Bukarasam K."/>
            <person name="Bull A."/>
            <person name="Girard G."/>
            <person name="van Wezel G."/>
            <person name="Goodfellow M."/>
        </authorList>
    </citation>
    <scope>NUCLEOTIDE SEQUENCE [LARGE SCALE GENOMIC DNA]</scope>
    <source>
        <strain evidence="6 7">KNN45-2b</strain>
    </source>
</reference>
<dbReference type="RefSeq" id="WP_036336503.1">
    <property type="nucleotide sequence ID" value="NZ_JPMX01000062.1"/>
</dbReference>
<evidence type="ECO:0000256" key="2">
    <source>
        <dbReference type="ARBA" id="ARBA00022692"/>
    </source>
</evidence>
<keyword evidence="4 5" id="KW-0472">Membrane</keyword>
<accession>A0A098Y508</accession>